<evidence type="ECO:0000313" key="2">
    <source>
        <dbReference type="EMBL" id="CAB4156091.1"/>
    </source>
</evidence>
<sequence>MSYTKRQFIEAAFEEIGLAAYTFDITPDQMDSALRRLDAMMATWNGKGIRLAYPLPGSPDYAGLDEETSVPDSAWEAVISNLALRLAPAYGKQVAIEVKTSARQGYEVLLARATAPREMQFPGTMPSGAGNKPWNSDDPFFPAPEDAVLTGPEGPLEF</sequence>
<dbReference type="Gene3D" id="1.10.3230.20">
    <property type="entry name" value="P22 tail accessory factor (Gp4)"/>
    <property type="match status" value="1"/>
</dbReference>
<gene>
    <name evidence="2" type="ORF">UFOVP670_54</name>
</gene>
<name>A0A6J5NF18_9CAUD</name>
<dbReference type="InterPro" id="IPR038258">
    <property type="entry name" value="Gp4_sf"/>
</dbReference>
<dbReference type="Pfam" id="PF11650">
    <property type="entry name" value="P22_Tail-4"/>
    <property type="match status" value="1"/>
</dbReference>
<proteinExistence type="predicted"/>
<reference evidence="2" key="1">
    <citation type="submission" date="2020-04" db="EMBL/GenBank/DDBJ databases">
        <authorList>
            <person name="Chiriac C."/>
            <person name="Salcher M."/>
            <person name="Ghai R."/>
            <person name="Kavagutti S V."/>
        </authorList>
    </citation>
    <scope>NUCLEOTIDE SEQUENCE</scope>
</reference>
<organism evidence="2">
    <name type="scientific">uncultured Caudovirales phage</name>
    <dbReference type="NCBI Taxonomy" id="2100421"/>
    <lineage>
        <taxon>Viruses</taxon>
        <taxon>Duplodnaviria</taxon>
        <taxon>Heunggongvirae</taxon>
        <taxon>Uroviricota</taxon>
        <taxon>Caudoviricetes</taxon>
        <taxon>Peduoviridae</taxon>
        <taxon>Maltschvirus</taxon>
        <taxon>Maltschvirus maltsch</taxon>
    </lineage>
</organism>
<feature type="region of interest" description="Disordered" evidence="1">
    <location>
        <begin position="119"/>
        <end position="158"/>
    </location>
</feature>
<accession>A0A6J5NF18</accession>
<dbReference type="EMBL" id="LR796632">
    <property type="protein sequence ID" value="CAB4156091.1"/>
    <property type="molecule type" value="Genomic_DNA"/>
</dbReference>
<dbReference type="InterPro" id="IPR020362">
    <property type="entry name" value="Tail_accessory_Gp4"/>
</dbReference>
<protein>
    <submittedName>
        <fullName evidence="2">Tail accessory factor GP4</fullName>
    </submittedName>
</protein>
<evidence type="ECO:0000256" key="1">
    <source>
        <dbReference type="SAM" id="MobiDB-lite"/>
    </source>
</evidence>